<proteinExistence type="predicted"/>
<dbReference type="SUPFAM" id="SSF49870">
    <property type="entry name" value="Osmotin, thaumatin-like protein"/>
    <property type="match status" value="1"/>
</dbReference>
<comment type="caution">
    <text evidence="1">The sequence shown here is derived from an EMBL/GenBank/DDBJ whole genome shotgun (WGS) entry which is preliminary data.</text>
</comment>
<sequence>MLVSNIITDTVAIFAALAGMAAEKHTVSFVNKCGHGTPLLKADGKTLSKGKDYTIHGRLISAIAYLQTGHCGDNGESCTLIETTLKNPTKGEPGSGSSTDISLIPPHKFSVTSGFGYIGAGCDHLGADCKSEKCKTAFHYPNDTDVQVACQGANVDLVITFCD</sequence>
<evidence type="ECO:0000313" key="2">
    <source>
        <dbReference type="Proteomes" id="UP000703269"/>
    </source>
</evidence>
<name>A0A9P3LKE5_9APHY</name>
<dbReference type="EMBL" id="BPQB01000074">
    <property type="protein sequence ID" value="GJE97614.1"/>
    <property type="molecule type" value="Genomic_DNA"/>
</dbReference>
<protein>
    <submittedName>
        <fullName evidence="1">Glycopeptide</fullName>
    </submittedName>
</protein>
<keyword evidence="2" id="KW-1185">Reference proteome</keyword>
<organism evidence="1 2">
    <name type="scientific">Phanerochaete sordida</name>
    <dbReference type="NCBI Taxonomy" id="48140"/>
    <lineage>
        <taxon>Eukaryota</taxon>
        <taxon>Fungi</taxon>
        <taxon>Dikarya</taxon>
        <taxon>Basidiomycota</taxon>
        <taxon>Agaricomycotina</taxon>
        <taxon>Agaricomycetes</taxon>
        <taxon>Polyporales</taxon>
        <taxon>Phanerochaetaceae</taxon>
        <taxon>Phanerochaete</taxon>
    </lineage>
</organism>
<evidence type="ECO:0000313" key="1">
    <source>
        <dbReference type="EMBL" id="GJE97614.1"/>
    </source>
</evidence>
<dbReference type="Proteomes" id="UP000703269">
    <property type="component" value="Unassembled WGS sequence"/>
</dbReference>
<gene>
    <name evidence="1" type="ORF">PsYK624_138350</name>
</gene>
<dbReference type="OrthoDB" id="3342934at2759"/>
<reference evidence="1 2" key="1">
    <citation type="submission" date="2021-08" db="EMBL/GenBank/DDBJ databases">
        <title>Draft Genome Sequence of Phanerochaete sordida strain YK-624.</title>
        <authorList>
            <person name="Mori T."/>
            <person name="Dohra H."/>
            <person name="Suzuki T."/>
            <person name="Kawagishi H."/>
            <person name="Hirai H."/>
        </authorList>
    </citation>
    <scope>NUCLEOTIDE SEQUENCE [LARGE SCALE GENOMIC DNA]</scope>
    <source>
        <strain evidence="1 2">YK-624</strain>
    </source>
</reference>
<dbReference type="InterPro" id="IPR037176">
    <property type="entry name" value="Osmotin/thaumatin-like_sf"/>
</dbReference>
<accession>A0A9P3LKE5</accession>
<dbReference type="AlphaFoldDB" id="A0A9P3LKE5"/>